<keyword evidence="1" id="KW-0456">Lyase</keyword>
<dbReference type="GO" id="GO:0003839">
    <property type="term" value="F:gamma-glutamylcyclotransferase activity"/>
    <property type="evidence" value="ECO:0007669"/>
    <property type="project" value="InterPro"/>
</dbReference>
<dbReference type="InterPro" id="IPR013024">
    <property type="entry name" value="GGCT-like"/>
</dbReference>
<protein>
    <submittedName>
        <fullName evidence="5">Gamma-glutamylcyclotransferase</fullName>
    </submittedName>
</protein>
<dbReference type="CDD" id="cd06661">
    <property type="entry name" value="GGCT_like"/>
    <property type="match status" value="1"/>
</dbReference>
<dbReference type="SUPFAM" id="SSF110857">
    <property type="entry name" value="Gamma-glutamyl cyclotransferase-like"/>
    <property type="match status" value="1"/>
</dbReference>
<feature type="binding site" evidence="3">
    <location>
        <position position="229"/>
    </location>
    <ligand>
        <name>substrate</name>
    </ligand>
</feature>
<feature type="active site" description="Proton acceptor" evidence="2">
    <location>
        <position position="187"/>
    </location>
</feature>
<dbReference type="Gene3D" id="3.10.490.10">
    <property type="entry name" value="Gamma-glutamyl cyclotransferase-like"/>
    <property type="match status" value="1"/>
</dbReference>
<organism evidence="5 6">
    <name type="scientific">Fervidibacillus halotolerans</name>
    <dbReference type="NCBI Taxonomy" id="2980027"/>
    <lineage>
        <taxon>Bacteria</taxon>
        <taxon>Bacillati</taxon>
        <taxon>Bacillota</taxon>
        <taxon>Bacilli</taxon>
        <taxon>Bacillales</taxon>
        <taxon>Bacillaceae</taxon>
        <taxon>Fervidibacillus</taxon>
    </lineage>
</organism>
<sequence length="253" mass="29500">MPTFIGTAIVMKVYFNGDRAYVAQLEKALEACVRGRFIGHGYDGEIGRIDVMKTLIKGGLRTFLETEREICQAFHNKVHNILHEYHSRLIRNLTKGKWGEDYRDDWQQIVDDLKLSTRLYIAYGSNMEQSQMLSRCPNAKRIGKTYLKDWELTIPFYANIEKKKGKQTPAFVWEITDRDENSLDVYEGYPYAYDKTNIVINVEGKTVSAMAYVMTEQYKNSDKQPYDGYIEEILRGYREAGFDEAEFQPRSME</sequence>
<dbReference type="KEGG" id="fhl:OE105_01340"/>
<proteinExistence type="predicted"/>
<name>A0A9E8M091_9BACI</name>
<keyword evidence="6" id="KW-1185">Reference proteome</keyword>
<reference evidence="5" key="1">
    <citation type="submission" date="2022-09" db="EMBL/GenBank/DDBJ databases">
        <title>Complete Genomes of Fervidibacillus albus and Fervidibacillus halotolerans isolated from tidal flat sediments.</title>
        <authorList>
            <person name="Kwon K.K."/>
            <person name="Yang S.-H."/>
            <person name="Park M.J."/>
            <person name="Oh H.-M."/>
        </authorList>
    </citation>
    <scope>NUCLEOTIDE SEQUENCE</scope>
    <source>
        <strain evidence="5">MEBiC13594</strain>
    </source>
</reference>
<dbReference type="RefSeq" id="WP_275420948.1">
    <property type="nucleotide sequence ID" value="NZ_CP106877.1"/>
</dbReference>
<gene>
    <name evidence="5" type="ORF">OE105_01340</name>
</gene>
<dbReference type="InterPro" id="IPR017939">
    <property type="entry name" value="G-Glutamylcylcotransferase"/>
</dbReference>
<dbReference type="EMBL" id="CP106877">
    <property type="protein sequence ID" value="WAA12816.1"/>
    <property type="molecule type" value="Genomic_DNA"/>
</dbReference>
<evidence type="ECO:0000256" key="2">
    <source>
        <dbReference type="PIRSR" id="PIRSR617939-1"/>
    </source>
</evidence>
<feature type="domain" description="Gamma-glutamylcyclotransferase AIG2-like" evidence="4">
    <location>
        <begin position="121"/>
        <end position="223"/>
    </location>
</feature>
<evidence type="ECO:0000313" key="5">
    <source>
        <dbReference type="EMBL" id="WAA12816.1"/>
    </source>
</evidence>
<dbReference type="Proteomes" id="UP001164726">
    <property type="component" value="Chromosome"/>
</dbReference>
<dbReference type="Pfam" id="PF06094">
    <property type="entry name" value="GGACT"/>
    <property type="match status" value="1"/>
</dbReference>
<evidence type="ECO:0000256" key="1">
    <source>
        <dbReference type="ARBA" id="ARBA00023239"/>
    </source>
</evidence>
<evidence type="ECO:0000259" key="4">
    <source>
        <dbReference type="Pfam" id="PF06094"/>
    </source>
</evidence>
<dbReference type="PANTHER" id="PTHR12935">
    <property type="entry name" value="GAMMA-GLUTAMYLCYCLOTRANSFERASE"/>
    <property type="match status" value="1"/>
</dbReference>
<accession>A0A9E8M091</accession>
<dbReference type="PANTHER" id="PTHR12935:SF0">
    <property type="entry name" value="GAMMA-GLUTAMYLCYCLOTRANSFERASE"/>
    <property type="match status" value="1"/>
</dbReference>
<dbReference type="AlphaFoldDB" id="A0A9E8M091"/>
<feature type="binding site" evidence="3">
    <location>
        <begin position="120"/>
        <end position="125"/>
    </location>
    <ligand>
        <name>substrate</name>
    </ligand>
</feature>
<dbReference type="InterPro" id="IPR009288">
    <property type="entry name" value="AIG2-like_dom"/>
</dbReference>
<evidence type="ECO:0000313" key="6">
    <source>
        <dbReference type="Proteomes" id="UP001164726"/>
    </source>
</evidence>
<evidence type="ECO:0000256" key="3">
    <source>
        <dbReference type="PIRSR" id="PIRSR617939-2"/>
    </source>
</evidence>
<dbReference type="InterPro" id="IPR036568">
    <property type="entry name" value="GGCT-like_sf"/>
</dbReference>